<dbReference type="InterPro" id="IPR000073">
    <property type="entry name" value="AB_hydrolase_1"/>
</dbReference>
<gene>
    <name evidence="2" type="ORF">GM668_14910</name>
</gene>
<sequence length="278" mass="30551">MAEVIDVGGVDVHIEGEGSETIVMLHGWPDTYRLWDAQVAALRGAYRCVRFTLPGFEPGKPARPTSLVDTVALIHRVIRTISPDRPVILLQHDWGSIFGNQFALRHPQMVSRIVCVDVGDALSPDFAAQLGAKAKGMVFAYQMWLAMAWIIGGKPGDSMSRYMASKLKCPTDPAMISSQMNYPYYITWFGGYGGYKLASPGQAQCRTLFIYGTKKPFMFHTEGWVNFLQRQQGSKVVAMDAGHWMMSTHAQAFNDEVAAWLAAGRAEKAGGLAAQAAD</sequence>
<dbReference type="OrthoDB" id="2987348at2"/>
<dbReference type="Gene3D" id="3.40.50.1820">
    <property type="entry name" value="alpha/beta hydrolase"/>
    <property type="match status" value="1"/>
</dbReference>
<dbReference type="Pfam" id="PF00561">
    <property type="entry name" value="Abhydrolase_1"/>
    <property type="match status" value="1"/>
</dbReference>
<name>A0A6L6Q160_9BURK</name>
<organism evidence="2 3">
    <name type="scientific">Pseudoduganella ginsengisoli</name>
    <dbReference type="NCBI Taxonomy" id="1462440"/>
    <lineage>
        <taxon>Bacteria</taxon>
        <taxon>Pseudomonadati</taxon>
        <taxon>Pseudomonadota</taxon>
        <taxon>Betaproteobacteria</taxon>
        <taxon>Burkholderiales</taxon>
        <taxon>Oxalobacteraceae</taxon>
        <taxon>Telluria group</taxon>
        <taxon>Pseudoduganella</taxon>
    </lineage>
</organism>
<dbReference type="InterPro" id="IPR029058">
    <property type="entry name" value="AB_hydrolase_fold"/>
</dbReference>
<dbReference type="RefSeq" id="WP_155439749.1">
    <property type="nucleotide sequence ID" value="NZ_WNLA01000009.1"/>
</dbReference>
<dbReference type="SUPFAM" id="SSF53474">
    <property type="entry name" value="alpha/beta-Hydrolases"/>
    <property type="match status" value="1"/>
</dbReference>
<evidence type="ECO:0000259" key="1">
    <source>
        <dbReference type="Pfam" id="PF00561"/>
    </source>
</evidence>
<protein>
    <submittedName>
        <fullName evidence="2">Alpha/beta fold hydrolase</fullName>
    </submittedName>
</protein>
<accession>A0A6L6Q160</accession>
<feature type="domain" description="AB hydrolase-1" evidence="1">
    <location>
        <begin position="21"/>
        <end position="129"/>
    </location>
</feature>
<proteinExistence type="predicted"/>
<evidence type="ECO:0000313" key="2">
    <source>
        <dbReference type="EMBL" id="MTW03375.1"/>
    </source>
</evidence>
<comment type="caution">
    <text evidence="2">The sequence shown here is derived from an EMBL/GenBank/DDBJ whole genome shotgun (WGS) entry which is preliminary data.</text>
</comment>
<evidence type="ECO:0000313" key="3">
    <source>
        <dbReference type="Proteomes" id="UP000484015"/>
    </source>
</evidence>
<dbReference type="Proteomes" id="UP000484015">
    <property type="component" value="Unassembled WGS sequence"/>
</dbReference>
<keyword evidence="3" id="KW-1185">Reference proteome</keyword>
<dbReference type="EMBL" id="WNLA01000009">
    <property type="protein sequence ID" value="MTW03375.1"/>
    <property type="molecule type" value="Genomic_DNA"/>
</dbReference>
<dbReference type="AlphaFoldDB" id="A0A6L6Q160"/>
<reference evidence="2 3" key="1">
    <citation type="submission" date="2019-11" db="EMBL/GenBank/DDBJ databases">
        <title>Type strains purchased from KCTC, JCM and DSMZ.</title>
        <authorList>
            <person name="Lu H."/>
        </authorList>
    </citation>
    <scope>NUCLEOTIDE SEQUENCE [LARGE SCALE GENOMIC DNA]</scope>
    <source>
        <strain evidence="2 3">KCTC 42409</strain>
    </source>
</reference>
<dbReference type="PANTHER" id="PTHR43329">
    <property type="entry name" value="EPOXIDE HYDROLASE"/>
    <property type="match status" value="1"/>
</dbReference>
<keyword evidence="2" id="KW-0378">Hydrolase</keyword>
<dbReference type="GO" id="GO:0016787">
    <property type="term" value="F:hydrolase activity"/>
    <property type="evidence" value="ECO:0007669"/>
    <property type="project" value="UniProtKB-KW"/>
</dbReference>